<evidence type="ECO:0000313" key="1">
    <source>
        <dbReference type="EMBL" id="KAK4311918.1"/>
    </source>
</evidence>
<name>A0AAE1PPQ3_9EUCA</name>
<dbReference type="EMBL" id="JAWZYT010001464">
    <property type="protein sequence ID" value="KAK4311918.1"/>
    <property type="molecule type" value="Genomic_DNA"/>
</dbReference>
<dbReference type="Proteomes" id="UP001292094">
    <property type="component" value="Unassembled WGS sequence"/>
</dbReference>
<dbReference type="AlphaFoldDB" id="A0AAE1PPQ3"/>
<gene>
    <name evidence="1" type="ORF">Pmani_016619</name>
</gene>
<keyword evidence="2" id="KW-1185">Reference proteome</keyword>
<sequence length="86" mass="10151">MVLARARRRHPTNQHFALQKNSVYFSLTRINTNHNHTALTHHVRLELRFVVNRMALLKTLAGWWVGCSRHTRKSESHTHTFSEHSL</sequence>
<proteinExistence type="predicted"/>
<reference evidence="1" key="1">
    <citation type="submission" date="2023-11" db="EMBL/GenBank/DDBJ databases">
        <title>Genome assemblies of two species of porcelain crab, Petrolisthes cinctipes and Petrolisthes manimaculis (Anomura: Porcellanidae).</title>
        <authorList>
            <person name="Angst P."/>
        </authorList>
    </citation>
    <scope>NUCLEOTIDE SEQUENCE</scope>
    <source>
        <strain evidence="1">PB745_02</strain>
        <tissue evidence="1">Gill</tissue>
    </source>
</reference>
<comment type="caution">
    <text evidence="1">The sequence shown here is derived from an EMBL/GenBank/DDBJ whole genome shotgun (WGS) entry which is preliminary data.</text>
</comment>
<evidence type="ECO:0000313" key="2">
    <source>
        <dbReference type="Proteomes" id="UP001292094"/>
    </source>
</evidence>
<accession>A0AAE1PPQ3</accession>
<protein>
    <submittedName>
        <fullName evidence="1">Uncharacterized protein</fullName>
    </submittedName>
</protein>
<organism evidence="1 2">
    <name type="scientific">Petrolisthes manimaculis</name>
    <dbReference type="NCBI Taxonomy" id="1843537"/>
    <lineage>
        <taxon>Eukaryota</taxon>
        <taxon>Metazoa</taxon>
        <taxon>Ecdysozoa</taxon>
        <taxon>Arthropoda</taxon>
        <taxon>Crustacea</taxon>
        <taxon>Multicrustacea</taxon>
        <taxon>Malacostraca</taxon>
        <taxon>Eumalacostraca</taxon>
        <taxon>Eucarida</taxon>
        <taxon>Decapoda</taxon>
        <taxon>Pleocyemata</taxon>
        <taxon>Anomura</taxon>
        <taxon>Galatheoidea</taxon>
        <taxon>Porcellanidae</taxon>
        <taxon>Petrolisthes</taxon>
    </lineage>
</organism>